<dbReference type="CDD" id="cd00118">
    <property type="entry name" value="LysM"/>
    <property type="match status" value="1"/>
</dbReference>
<proteinExistence type="predicted"/>
<accession>A0A0U1KXN0</accession>
<dbReference type="Gene3D" id="3.10.350.10">
    <property type="entry name" value="LysM domain"/>
    <property type="match status" value="1"/>
</dbReference>
<gene>
    <name evidence="2" type="ORF">SpAn4DRAFT_5059</name>
</gene>
<organism evidence="2 3">
    <name type="scientific">Sporomusa ovata</name>
    <dbReference type="NCBI Taxonomy" id="2378"/>
    <lineage>
        <taxon>Bacteria</taxon>
        <taxon>Bacillati</taxon>
        <taxon>Bacillota</taxon>
        <taxon>Negativicutes</taxon>
        <taxon>Selenomonadales</taxon>
        <taxon>Sporomusaceae</taxon>
        <taxon>Sporomusa</taxon>
    </lineage>
</organism>
<feature type="domain" description="LysM" evidence="1">
    <location>
        <begin position="32"/>
        <end position="53"/>
    </location>
</feature>
<reference evidence="3" key="1">
    <citation type="submission" date="2015-03" db="EMBL/GenBank/DDBJ databases">
        <authorList>
            <person name="Nijsse Bart"/>
        </authorList>
    </citation>
    <scope>NUCLEOTIDE SEQUENCE [LARGE SCALE GENOMIC DNA]</scope>
</reference>
<protein>
    <recommendedName>
        <fullName evidence="1">LysM domain-containing protein</fullName>
    </recommendedName>
</protein>
<dbReference type="RefSeq" id="WP_021166809.1">
    <property type="nucleotide sequence ID" value="NZ_CTRP01000009.1"/>
</dbReference>
<dbReference type="AlphaFoldDB" id="A0A0U1KXN0"/>
<evidence type="ECO:0000259" key="1">
    <source>
        <dbReference type="Pfam" id="PF01476"/>
    </source>
</evidence>
<name>A0A0U1KXN0_9FIRM</name>
<evidence type="ECO:0000313" key="2">
    <source>
        <dbReference type="EMBL" id="CQR72170.1"/>
    </source>
</evidence>
<dbReference type="EMBL" id="CTRP01000009">
    <property type="protein sequence ID" value="CQR72170.1"/>
    <property type="molecule type" value="Genomic_DNA"/>
</dbReference>
<dbReference type="Proteomes" id="UP000049855">
    <property type="component" value="Unassembled WGS sequence"/>
</dbReference>
<dbReference type="InterPro" id="IPR018392">
    <property type="entry name" value="LysM"/>
</dbReference>
<dbReference type="InterPro" id="IPR036779">
    <property type="entry name" value="LysM_dom_sf"/>
</dbReference>
<keyword evidence="3" id="KW-1185">Reference proteome</keyword>
<evidence type="ECO:0000313" key="3">
    <source>
        <dbReference type="Proteomes" id="UP000049855"/>
    </source>
</evidence>
<sequence>MFKQLVLAGLIVAAAASYGNAELKGHLVSEMYTVKSGDTLTDISYQFMKKSSVKRDIREFREGIIELNYDRVFKDRYPHGLIIAGDRLQINYWQADPQ</sequence>
<dbReference type="Pfam" id="PF01476">
    <property type="entry name" value="LysM"/>
    <property type="match status" value="1"/>
</dbReference>